<dbReference type="RefSeq" id="WP_117678545.1">
    <property type="nucleotide sequence ID" value="NZ_CAXSNX010000049.1"/>
</dbReference>
<dbReference type="InterPro" id="IPR010344">
    <property type="entry name" value="YbjH"/>
</dbReference>
<name>A0A396AKQ9_PHOVU</name>
<gene>
    <name evidence="1" type="ORF">DXC44_19660</name>
</gene>
<dbReference type="AlphaFoldDB" id="A0A396AKQ9"/>
<comment type="caution">
    <text evidence="1">The sequence shown here is derived from an EMBL/GenBank/DDBJ whole genome shotgun (WGS) entry which is preliminary data.</text>
</comment>
<evidence type="ECO:0000313" key="2">
    <source>
        <dbReference type="Proteomes" id="UP000261278"/>
    </source>
</evidence>
<proteinExistence type="predicted"/>
<accession>A0A396AKQ9</accession>
<dbReference type="Proteomes" id="UP000261278">
    <property type="component" value="Unassembled WGS sequence"/>
</dbReference>
<evidence type="ECO:0008006" key="3">
    <source>
        <dbReference type="Google" id="ProtNLM"/>
    </source>
</evidence>
<evidence type="ECO:0000313" key="1">
    <source>
        <dbReference type="EMBL" id="RGL81449.1"/>
    </source>
</evidence>
<sequence length="273" mass="31476">MRKACRLLCIAWLCLWGVVPVYGQALRGTTGLLHAPSAEMQRDKTFMFGGNILDIIPLHYYDFDVKYTFNYYINITFFPWLEVGYTCTLNYANEGSTYFPEESWGKYTNQDRSFNFRLRVWKEGWWKSWTPQIVLGADDPGTHDNYGGGGISNRDQNGGNCFFTRYYIAATKHIEFENKGTLGVHLSWVLDRPATWEHHNRPAIGVNFRLGLPAQESLAIKMINGLNLMAEYDARTVNIGAHYQLWKDHINLIAELNDGKYFSGGIYFKIHLK</sequence>
<dbReference type="Pfam" id="PF06082">
    <property type="entry name" value="YjbH"/>
    <property type="match status" value="1"/>
</dbReference>
<reference evidence="1 2" key="1">
    <citation type="submission" date="2018-08" db="EMBL/GenBank/DDBJ databases">
        <title>A genome reference for cultivated species of the human gut microbiota.</title>
        <authorList>
            <person name="Zou Y."/>
            <person name="Xue W."/>
            <person name="Luo G."/>
        </authorList>
    </citation>
    <scope>NUCLEOTIDE SEQUENCE [LARGE SCALE GENOMIC DNA]</scope>
    <source>
        <strain evidence="1 2">TF05-18</strain>
    </source>
</reference>
<organism evidence="1 2">
    <name type="scientific">Phocaeicola vulgatus</name>
    <name type="common">Bacteroides vulgatus</name>
    <dbReference type="NCBI Taxonomy" id="821"/>
    <lineage>
        <taxon>Bacteria</taxon>
        <taxon>Pseudomonadati</taxon>
        <taxon>Bacteroidota</taxon>
        <taxon>Bacteroidia</taxon>
        <taxon>Bacteroidales</taxon>
        <taxon>Bacteroidaceae</taxon>
        <taxon>Phocaeicola</taxon>
    </lineage>
</organism>
<dbReference type="EMBL" id="QSSN01000035">
    <property type="protein sequence ID" value="RGL81449.1"/>
    <property type="molecule type" value="Genomic_DNA"/>
</dbReference>
<protein>
    <recommendedName>
        <fullName evidence="3">YjbH domain-containing protein</fullName>
    </recommendedName>
</protein>